<dbReference type="RefSeq" id="WP_310289503.1">
    <property type="nucleotide sequence ID" value="NZ_BAAAWO010000001.1"/>
</dbReference>
<comment type="caution">
    <text evidence="2">The sequence shown here is derived from an EMBL/GenBank/DDBJ whole genome shotgun (WGS) entry which is preliminary data.</text>
</comment>
<gene>
    <name evidence="2" type="ORF">J2S64_001564</name>
</gene>
<dbReference type="InterPro" id="IPR011009">
    <property type="entry name" value="Kinase-like_dom_sf"/>
</dbReference>
<protein>
    <submittedName>
        <fullName evidence="2">Ser/Thr protein kinase RdoA (MazF antagonist)</fullName>
    </submittedName>
</protein>
<dbReference type="GO" id="GO:0016301">
    <property type="term" value="F:kinase activity"/>
    <property type="evidence" value="ECO:0007669"/>
    <property type="project" value="UniProtKB-KW"/>
</dbReference>
<feature type="domain" description="Aminoglycoside phosphotransferase" evidence="1">
    <location>
        <begin position="19"/>
        <end position="102"/>
    </location>
</feature>
<reference evidence="2 3" key="1">
    <citation type="submission" date="2023-07" db="EMBL/GenBank/DDBJ databases">
        <title>Sequencing the genomes of 1000 actinobacteria strains.</title>
        <authorList>
            <person name="Klenk H.-P."/>
        </authorList>
    </citation>
    <scope>NUCLEOTIDE SEQUENCE [LARGE SCALE GENOMIC DNA]</scope>
    <source>
        <strain evidence="2 3">DSM 20167</strain>
    </source>
</reference>
<keyword evidence="2" id="KW-0808">Transferase</keyword>
<dbReference type="EMBL" id="JAVDYI010000001">
    <property type="protein sequence ID" value="MDR7357873.1"/>
    <property type="molecule type" value="Genomic_DNA"/>
</dbReference>
<dbReference type="InterPro" id="IPR002575">
    <property type="entry name" value="Aminoglycoside_PTrfase"/>
</dbReference>
<feature type="domain" description="Aminoglycoside phosphotransferase" evidence="1">
    <location>
        <begin position="114"/>
        <end position="185"/>
    </location>
</feature>
<name>A0ABU2BGX6_9MICC</name>
<dbReference type="SUPFAM" id="SSF56112">
    <property type="entry name" value="Protein kinase-like (PK-like)"/>
    <property type="match status" value="1"/>
</dbReference>
<proteinExistence type="predicted"/>
<evidence type="ECO:0000313" key="3">
    <source>
        <dbReference type="Proteomes" id="UP001183817"/>
    </source>
</evidence>
<accession>A0ABU2BGX6</accession>
<dbReference type="Gene3D" id="3.90.1200.10">
    <property type="match status" value="1"/>
</dbReference>
<dbReference type="Pfam" id="PF01636">
    <property type="entry name" value="APH"/>
    <property type="match status" value="2"/>
</dbReference>
<dbReference type="Proteomes" id="UP001183817">
    <property type="component" value="Unassembled WGS sequence"/>
</dbReference>
<keyword evidence="2" id="KW-0418">Kinase</keyword>
<keyword evidence="3" id="KW-1185">Reference proteome</keyword>
<evidence type="ECO:0000313" key="2">
    <source>
        <dbReference type="EMBL" id="MDR7357873.1"/>
    </source>
</evidence>
<organism evidence="2 3">
    <name type="scientific">Paeniglutamicibacter sulfureus</name>
    <dbReference type="NCBI Taxonomy" id="43666"/>
    <lineage>
        <taxon>Bacteria</taxon>
        <taxon>Bacillati</taxon>
        <taxon>Actinomycetota</taxon>
        <taxon>Actinomycetes</taxon>
        <taxon>Micrococcales</taxon>
        <taxon>Micrococcaceae</taxon>
        <taxon>Paeniglutamicibacter</taxon>
    </lineage>
</organism>
<sequence>MTHIEVPLVGGNAAGEVVRVGSTVRKPWLESTPSVHRFMAHLREHGLSEVPRPLGRDRQGRQITEFVSGAPAPHDRPLAQKPLEEAGDLIRRIHDASASFKRSTDDCWSTLIQAPREDLICHNDLAPWNLVGGDRRAFIDWDGAGPSTRLWDLAYAAQSLAFLVSGEDPDQAAARLRTLVVNGYRADADLRAKLPAAMGERTEAMYGFLRDAHLKDVQPWGRMFASGHGRHWADAARFVRKHEALWASSLAL</sequence>
<evidence type="ECO:0000259" key="1">
    <source>
        <dbReference type="Pfam" id="PF01636"/>
    </source>
</evidence>